<dbReference type="Proteomes" id="UP000314294">
    <property type="component" value="Unassembled WGS sequence"/>
</dbReference>
<accession>A0A4Z2HX36</accession>
<sequence length="83" mass="9082">MSGYLVLHGGHNVALRPPVHELGSSVSDTCLETLSQVFLRRKTELRLSEDVISSMALSSGSCITSSRKLITRIFSPHVLRSKS</sequence>
<dbReference type="EMBL" id="SRLO01000167">
    <property type="protein sequence ID" value="TNN70100.1"/>
    <property type="molecule type" value="Genomic_DNA"/>
</dbReference>
<comment type="caution">
    <text evidence="1">The sequence shown here is derived from an EMBL/GenBank/DDBJ whole genome shotgun (WGS) entry which is preliminary data.</text>
</comment>
<organism evidence="1 2">
    <name type="scientific">Liparis tanakae</name>
    <name type="common">Tanaka's snailfish</name>
    <dbReference type="NCBI Taxonomy" id="230148"/>
    <lineage>
        <taxon>Eukaryota</taxon>
        <taxon>Metazoa</taxon>
        <taxon>Chordata</taxon>
        <taxon>Craniata</taxon>
        <taxon>Vertebrata</taxon>
        <taxon>Euteleostomi</taxon>
        <taxon>Actinopterygii</taxon>
        <taxon>Neopterygii</taxon>
        <taxon>Teleostei</taxon>
        <taxon>Neoteleostei</taxon>
        <taxon>Acanthomorphata</taxon>
        <taxon>Eupercaria</taxon>
        <taxon>Perciformes</taxon>
        <taxon>Cottioidei</taxon>
        <taxon>Cottales</taxon>
        <taxon>Liparidae</taxon>
        <taxon>Liparis</taxon>
    </lineage>
</organism>
<evidence type="ECO:0000313" key="1">
    <source>
        <dbReference type="EMBL" id="TNN70100.1"/>
    </source>
</evidence>
<protein>
    <submittedName>
        <fullName evidence="1">Uncharacterized protein</fullName>
    </submittedName>
</protein>
<name>A0A4Z2HX36_9TELE</name>
<evidence type="ECO:0000313" key="2">
    <source>
        <dbReference type="Proteomes" id="UP000314294"/>
    </source>
</evidence>
<gene>
    <name evidence="1" type="ORF">EYF80_019600</name>
</gene>
<dbReference type="AlphaFoldDB" id="A0A4Z2HX36"/>
<reference evidence="1 2" key="1">
    <citation type="submission" date="2019-03" db="EMBL/GenBank/DDBJ databases">
        <title>First draft genome of Liparis tanakae, snailfish: a comprehensive survey of snailfish specific genes.</title>
        <authorList>
            <person name="Kim W."/>
            <person name="Song I."/>
            <person name="Jeong J.-H."/>
            <person name="Kim D."/>
            <person name="Kim S."/>
            <person name="Ryu S."/>
            <person name="Song J.Y."/>
            <person name="Lee S.K."/>
        </authorList>
    </citation>
    <scope>NUCLEOTIDE SEQUENCE [LARGE SCALE GENOMIC DNA]</scope>
    <source>
        <tissue evidence="1">Muscle</tissue>
    </source>
</reference>
<keyword evidence="2" id="KW-1185">Reference proteome</keyword>
<proteinExistence type="predicted"/>